<dbReference type="HAMAP" id="MF_01931">
    <property type="entry name" value="PurF"/>
    <property type="match status" value="1"/>
</dbReference>
<gene>
    <name evidence="10" type="primary">purF</name>
    <name evidence="10" type="ORF">SNAT2548_LOCUS28098</name>
</gene>
<keyword evidence="11" id="KW-1185">Reference proteome</keyword>
<dbReference type="PANTHER" id="PTHR11907">
    <property type="entry name" value="AMIDOPHOSPHORIBOSYLTRANSFERASE"/>
    <property type="match status" value="1"/>
</dbReference>
<evidence type="ECO:0000256" key="5">
    <source>
        <dbReference type="ARBA" id="ARBA00022679"/>
    </source>
</evidence>
<dbReference type="Gene3D" id="3.60.20.10">
    <property type="entry name" value="Glutamine Phosphoribosylpyrophosphate, subunit 1, domain 1"/>
    <property type="match status" value="1"/>
</dbReference>
<evidence type="ECO:0000259" key="9">
    <source>
        <dbReference type="PROSITE" id="PS51278"/>
    </source>
</evidence>
<evidence type="ECO:0000256" key="1">
    <source>
        <dbReference type="ARBA" id="ARBA00005209"/>
    </source>
</evidence>
<dbReference type="InterPro" id="IPR029057">
    <property type="entry name" value="PRTase-like"/>
</dbReference>
<dbReference type="InterPro" id="IPR005854">
    <property type="entry name" value="PurF"/>
</dbReference>
<dbReference type="InterPro" id="IPR000836">
    <property type="entry name" value="PRTase_dom"/>
</dbReference>
<feature type="signal peptide" evidence="8">
    <location>
        <begin position="1"/>
        <end position="16"/>
    </location>
</feature>
<keyword evidence="7" id="KW-0315">Glutamine amidotransferase</keyword>
<reference evidence="10" key="1">
    <citation type="submission" date="2021-02" db="EMBL/GenBank/DDBJ databases">
        <authorList>
            <person name="Dougan E. K."/>
            <person name="Rhodes N."/>
            <person name="Thang M."/>
            <person name="Chan C."/>
        </authorList>
    </citation>
    <scope>NUCLEOTIDE SEQUENCE</scope>
</reference>
<sequence>MKFFAVLAFASASSAAAVVAGRSKLGALTKDDAPASPWLSLLTKSWALPGEPQEEQSKGLDVLASSIVQLAKSQKAGQPADSSMEAAIDSIKAILKDMQDSVLTGNTAAQKEIFKKQASVAACPPPNVTQKITWEASLKVTVKDVVTCREEEKTYYDSYESCKSEEERCSNTTECCAQIIQPNPYCLSPPVGPSPLSLQTTCDSTSKCRERDLRNRLGFFEAKLKEYNDAYALCEGSRTGCNESYACPDKRTKWQEKHMVCNTNQTAFEEAYCKLATDVEASWETYSICYTHNKQALVSEEDKQDVLLAGRRQEWRGLARIECLLGALKAADKESALDACLKANHTDAANATLTLSFPTREANVTTLQTCDEKLESPGTEYFMKTYYHLIPPVLVPTSLTTYHCVSGVATSHCPIASRVKGQPSESSRFVPLTITPRFQIHGQDAAGMLTAEASKGRTHLHKGNGLVKDVFFEGHMMQLQGHLGVAHCRYPTAGTKSCKEAQPFYGNYPFGLACAHNGNLTNVADLRQHVRKSRWHANTESDTELLLHTFANALAAAVPPDALQPSVEQIFQAAAEVMKIAKGGYSVVMLITGAGILAFRDVYGIRPLVIGRRTEGPNADYIAASESVVMDTLGFDVLRDVDPGEAFFFDSRSNCMSTKQCFYQNTVPRLVPCIFEYVYFARPDSTMDGVSVYESRVRMGQSLARRVQQVADWQEIDVVIPIPDTSRTTAIETAYILQRPCREAFQKNRYIARTFIMPGQQKRRKTMRLKLNTIRSEFKGKKVLLVDDSIVRGTTCNEIIQMAREAGASKVFFASAAPAVRFPNVYGIDLPRKEDLIANGRDEVAVAKLIGADWVVYQDLADLVECVRGLNPERLCFGFDASVFDGRYITGDVDQKFFELQSRREQLQETPSLSVPIGVSQSVSELDEQVLDHLSGQGALATVFQS</sequence>
<dbReference type="Gene3D" id="3.40.50.2020">
    <property type="match status" value="1"/>
</dbReference>
<dbReference type="AlphaFoldDB" id="A0A812SZC5"/>
<comment type="caution">
    <text evidence="10">The sequence shown here is derived from an EMBL/GenBank/DDBJ whole genome shotgun (WGS) entry which is preliminary data.</text>
</comment>
<proteinExistence type="inferred from homology"/>
<evidence type="ECO:0000256" key="4">
    <source>
        <dbReference type="ARBA" id="ARBA00022676"/>
    </source>
</evidence>
<accession>A0A812SZC5</accession>
<evidence type="ECO:0000256" key="3">
    <source>
        <dbReference type="ARBA" id="ARBA00011941"/>
    </source>
</evidence>
<dbReference type="SUPFAM" id="SSF56235">
    <property type="entry name" value="N-terminal nucleophile aminohydrolases (Ntn hydrolases)"/>
    <property type="match status" value="1"/>
</dbReference>
<dbReference type="EC" id="2.4.2.14" evidence="3"/>
<protein>
    <recommendedName>
        <fullName evidence="3">amidophosphoribosyltransferase</fullName>
        <ecNumber evidence="3">2.4.2.14</ecNumber>
    </recommendedName>
</protein>
<keyword evidence="8" id="KW-0732">Signal</keyword>
<keyword evidence="5" id="KW-0808">Transferase</keyword>
<dbReference type="EMBL" id="CAJNDS010002503">
    <property type="protein sequence ID" value="CAE7501712.1"/>
    <property type="molecule type" value="Genomic_DNA"/>
</dbReference>
<name>A0A812SZC5_9DINO</name>
<keyword evidence="4" id="KW-0328">Glycosyltransferase</keyword>
<evidence type="ECO:0000256" key="2">
    <source>
        <dbReference type="ARBA" id="ARBA00010138"/>
    </source>
</evidence>
<feature type="chain" id="PRO_5033057389" description="amidophosphoribosyltransferase" evidence="8">
    <location>
        <begin position="17"/>
        <end position="946"/>
    </location>
</feature>
<dbReference type="NCBIfam" id="TIGR01134">
    <property type="entry name" value="purF"/>
    <property type="match status" value="1"/>
</dbReference>
<organism evidence="10 11">
    <name type="scientific">Symbiodinium natans</name>
    <dbReference type="NCBI Taxonomy" id="878477"/>
    <lineage>
        <taxon>Eukaryota</taxon>
        <taxon>Sar</taxon>
        <taxon>Alveolata</taxon>
        <taxon>Dinophyceae</taxon>
        <taxon>Suessiales</taxon>
        <taxon>Symbiodiniaceae</taxon>
        <taxon>Symbiodinium</taxon>
    </lineage>
</organism>
<evidence type="ECO:0000256" key="6">
    <source>
        <dbReference type="ARBA" id="ARBA00022755"/>
    </source>
</evidence>
<dbReference type="InterPro" id="IPR029055">
    <property type="entry name" value="Ntn_hydrolases_N"/>
</dbReference>
<dbReference type="UniPathway" id="UPA00074">
    <property type="reaction ID" value="UER00124"/>
</dbReference>
<dbReference type="InterPro" id="IPR017932">
    <property type="entry name" value="GATase_2_dom"/>
</dbReference>
<keyword evidence="6" id="KW-0658">Purine biosynthesis</keyword>
<dbReference type="SUPFAM" id="SSF53271">
    <property type="entry name" value="PRTase-like"/>
    <property type="match status" value="1"/>
</dbReference>
<evidence type="ECO:0000256" key="8">
    <source>
        <dbReference type="SAM" id="SignalP"/>
    </source>
</evidence>
<dbReference type="GO" id="GO:0006189">
    <property type="term" value="P:'de novo' IMP biosynthetic process"/>
    <property type="evidence" value="ECO:0007669"/>
    <property type="project" value="UniProtKB-UniPathway"/>
</dbReference>
<dbReference type="OrthoDB" id="427842at2759"/>
<feature type="domain" description="Glutamine amidotransferase type-2" evidence="9">
    <location>
        <begin position="413"/>
        <end position="652"/>
    </location>
</feature>
<dbReference type="Pfam" id="PF00156">
    <property type="entry name" value="Pribosyltran"/>
    <property type="match status" value="1"/>
</dbReference>
<evidence type="ECO:0000313" key="10">
    <source>
        <dbReference type="EMBL" id="CAE7501712.1"/>
    </source>
</evidence>
<comment type="pathway">
    <text evidence="1">Purine metabolism; IMP biosynthesis via de novo pathway; N(1)-(5-phospho-D-ribosyl)glycinamide from 5-phospho-alpha-D-ribose 1-diphosphate: step 1/2.</text>
</comment>
<dbReference type="GO" id="GO:0004044">
    <property type="term" value="F:amidophosphoribosyltransferase activity"/>
    <property type="evidence" value="ECO:0007669"/>
    <property type="project" value="UniProtKB-EC"/>
</dbReference>
<dbReference type="Proteomes" id="UP000604046">
    <property type="component" value="Unassembled WGS sequence"/>
</dbReference>
<dbReference type="GO" id="GO:0009113">
    <property type="term" value="P:purine nucleobase biosynthetic process"/>
    <property type="evidence" value="ECO:0007669"/>
    <property type="project" value="InterPro"/>
</dbReference>
<dbReference type="PROSITE" id="PS51278">
    <property type="entry name" value="GATASE_TYPE_2"/>
    <property type="match status" value="1"/>
</dbReference>
<evidence type="ECO:0000256" key="7">
    <source>
        <dbReference type="ARBA" id="ARBA00022962"/>
    </source>
</evidence>
<dbReference type="CDD" id="cd06223">
    <property type="entry name" value="PRTases_typeI"/>
    <property type="match status" value="1"/>
</dbReference>
<dbReference type="Pfam" id="PF13522">
    <property type="entry name" value="GATase_6"/>
    <property type="match status" value="1"/>
</dbReference>
<evidence type="ECO:0000313" key="11">
    <source>
        <dbReference type="Proteomes" id="UP000604046"/>
    </source>
</evidence>
<comment type="similarity">
    <text evidence="2">In the C-terminal section; belongs to the purine/pyrimidine phosphoribosyltransferase family.</text>
</comment>